<dbReference type="InterPro" id="IPR005123">
    <property type="entry name" value="Oxoglu/Fe-dep_dioxygenase_dom"/>
</dbReference>
<keyword evidence="1" id="KW-0560">Oxidoreductase</keyword>
<evidence type="ECO:0000256" key="1">
    <source>
        <dbReference type="RuleBase" id="RU003682"/>
    </source>
</evidence>
<dbReference type="InterPro" id="IPR050231">
    <property type="entry name" value="Iron_ascorbate_oxido_reductase"/>
</dbReference>
<dbReference type="InterPro" id="IPR026992">
    <property type="entry name" value="DIOX_N"/>
</dbReference>
<dbReference type="Pfam" id="PF14226">
    <property type="entry name" value="DIOX_N"/>
    <property type="match status" value="1"/>
</dbReference>
<dbReference type="Gene3D" id="2.60.120.330">
    <property type="entry name" value="B-lactam Antibiotic, Isopenicillin N Synthase, Chain"/>
    <property type="match status" value="1"/>
</dbReference>
<reference evidence="3 4" key="1">
    <citation type="submission" date="2016-02" db="EMBL/GenBank/DDBJ databases">
        <title>Comparative genomic and transcriptomic foundation for Pichia pastoris.</title>
        <authorList>
            <person name="Love K.R."/>
            <person name="Shah K.A."/>
            <person name="Whittaker C.A."/>
            <person name="Wu J."/>
            <person name="Bartlett M.C."/>
            <person name="Ma D."/>
            <person name="Leeson R.L."/>
            <person name="Priest M."/>
            <person name="Young S.K."/>
            <person name="Love J.C."/>
        </authorList>
    </citation>
    <scope>NUCLEOTIDE SEQUENCE [LARGE SCALE GENOMIC DNA]</scope>
    <source>
        <strain evidence="3 4">ATCC 28485</strain>
    </source>
</reference>
<dbReference type="EMBL" id="CP014584">
    <property type="protein sequence ID" value="ANZ73337.1"/>
    <property type="molecule type" value="Genomic_DNA"/>
</dbReference>
<dbReference type="Proteomes" id="UP000094565">
    <property type="component" value="Chromosome 1"/>
</dbReference>
<organism evidence="3 4">
    <name type="scientific">Komagataella pastoris</name>
    <name type="common">Yeast</name>
    <name type="synonym">Pichia pastoris</name>
    <dbReference type="NCBI Taxonomy" id="4922"/>
    <lineage>
        <taxon>Eukaryota</taxon>
        <taxon>Fungi</taxon>
        <taxon>Dikarya</taxon>
        <taxon>Ascomycota</taxon>
        <taxon>Saccharomycotina</taxon>
        <taxon>Pichiomycetes</taxon>
        <taxon>Pichiales</taxon>
        <taxon>Pichiaceae</taxon>
        <taxon>Komagataella</taxon>
    </lineage>
</organism>
<dbReference type="GO" id="GO:0044283">
    <property type="term" value="P:small molecule biosynthetic process"/>
    <property type="evidence" value="ECO:0007669"/>
    <property type="project" value="UniProtKB-ARBA"/>
</dbReference>
<evidence type="ECO:0000259" key="2">
    <source>
        <dbReference type="PROSITE" id="PS51471"/>
    </source>
</evidence>
<evidence type="ECO:0000313" key="3">
    <source>
        <dbReference type="EMBL" id="ANZ73337.1"/>
    </source>
</evidence>
<gene>
    <name evidence="3" type="ORF">ATY40_BA7500388</name>
</gene>
<dbReference type="InterPro" id="IPR044861">
    <property type="entry name" value="IPNS-like_FE2OG_OXY"/>
</dbReference>
<dbReference type="GO" id="GO:0016491">
    <property type="term" value="F:oxidoreductase activity"/>
    <property type="evidence" value="ECO:0007669"/>
    <property type="project" value="UniProtKB-KW"/>
</dbReference>
<evidence type="ECO:0000313" key="4">
    <source>
        <dbReference type="Proteomes" id="UP000094565"/>
    </source>
</evidence>
<dbReference type="OrthoDB" id="288590at2759"/>
<accession>A0A1B2J5U3</accession>
<dbReference type="InterPro" id="IPR027443">
    <property type="entry name" value="IPNS-like_sf"/>
</dbReference>
<dbReference type="PROSITE" id="PS51471">
    <property type="entry name" value="FE2OG_OXY"/>
    <property type="match status" value="1"/>
</dbReference>
<keyword evidence="1" id="KW-0408">Iron</keyword>
<sequence>MPGTKSLPVIDLNLALSEDNKPKVVEDLRRALTEVGFFYVINPPIENFPQLISGVKEQAFKFFHDLPAEEKDKVEMINSKHFLGYTRLGNEVTSNKVDIREQIDMATELPAPKIASRDEIWKNIEGPNLWPNPELLPDFRPTIENYLEKVYQFSQWFTELVREALQLPKGAFSKYFKPRQQCKMKLIKYPEYKDAENRLDLLPENEGVPLDETQGCGPHRDSDFLTYLFQATAHEALQVQDIYHSGEWITVPPIENSLVVNVGQTLEYLTKGVCHATIHRVITPRNGSGDRLSIPVFQTIDVNCFKSQLKDIPQELLDLRDERDKEIKGEAIGYQFSVADDSSEDVRPVGWTVFQNRLKSHRNVAAKWYPKEYKETMKQIGVFLA</sequence>
<dbReference type="GO" id="GO:0046872">
    <property type="term" value="F:metal ion binding"/>
    <property type="evidence" value="ECO:0007669"/>
    <property type="project" value="UniProtKB-KW"/>
</dbReference>
<name>A0A1B2J5U3_PICPA</name>
<feature type="domain" description="Fe2OG dioxygenase" evidence="2">
    <location>
        <begin position="178"/>
        <end position="300"/>
    </location>
</feature>
<proteinExistence type="inferred from homology"/>
<dbReference type="PANTHER" id="PTHR47990">
    <property type="entry name" value="2-OXOGLUTARATE (2OG) AND FE(II)-DEPENDENT OXYGENASE SUPERFAMILY PROTEIN-RELATED"/>
    <property type="match status" value="1"/>
</dbReference>
<keyword evidence="1" id="KW-0479">Metal-binding</keyword>
<dbReference type="AlphaFoldDB" id="A0A1B2J5U3"/>
<comment type="similarity">
    <text evidence="1">Belongs to the iron/ascorbate-dependent oxidoreductase family.</text>
</comment>
<dbReference type="SUPFAM" id="SSF51197">
    <property type="entry name" value="Clavaminate synthase-like"/>
    <property type="match status" value="1"/>
</dbReference>
<protein>
    <submittedName>
        <fullName evidence="3">BA75_00388T0</fullName>
    </submittedName>
</protein>
<keyword evidence="4" id="KW-1185">Reference proteome</keyword>
<dbReference type="Pfam" id="PF03171">
    <property type="entry name" value="2OG-FeII_Oxy"/>
    <property type="match status" value="1"/>
</dbReference>